<dbReference type="InterPro" id="IPR003305">
    <property type="entry name" value="CenC_carb-bd"/>
</dbReference>
<dbReference type="PROSITE" id="PS51257">
    <property type="entry name" value="PROKAR_LIPOPROTEIN"/>
    <property type="match status" value="1"/>
</dbReference>
<protein>
    <recommendedName>
        <fullName evidence="6">GH10 domain-containing protein</fullName>
    </recommendedName>
</protein>
<keyword evidence="2" id="KW-0677">Repeat</keyword>
<comment type="similarity">
    <text evidence="1">Belongs to the glycosyl hydrolase 10 (cellulase F) family.</text>
</comment>
<dbReference type="InterPro" id="IPR001000">
    <property type="entry name" value="GH10_dom"/>
</dbReference>
<name>A0A6N2ALJ4_SOLCI</name>
<sequence length="577" mass="65875">MNTLKRDNVFCHILLISCFFLCAGFSVYAIDYDYHFTTKCLEEPLNPQYSGGIAKNPEINDGLNGWTSFGNSKIETRTSKQGNTFIVASNRTQPNHSFSQTIHVEKNTMYTISAWLQVSHGKADVVAMIRTPNGDIPTGWAIAKSGCWSMLKGGFNGNFSGPAELYFESKDISSIELWADSISIQPFTLLEWKAHQDQSIEKTRKSKVKLLVVDHEGQPIPNATIMMRQTSSSFPIGNAMSSHILTNTGYQDWYNPRFKLTVFENEMKWWLTEALPNKNDYHLADAMLQYVQNRSMLLRGHNIVWENRDMLPQWAKDLPRPLLATAIERRFNSLVPRYRDKVMHWDVDNENMHFSYLESQTGENTVYYYKKAYDMDKTALLFLNEWGTIENPNDIEANPAKYLAKIEEFRTLGYNGSLGIGLQGHFDTPVIPYIRSALDILATANLPIWITELDVSSRPLQADYLRDVLGELYTHPGVQGIMFWSPWQPQGCFKMCLTDNDFNNLATGDVVDDFMRRINHQGLISNTNHDGYVETSLYHGDYEVIIKHSTIKLQSFAHKINVAKGKDSNTLMMKLSA</sequence>
<dbReference type="GO" id="GO:0031176">
    <property type="term" value="F:endo-1,4-beta-xylanase activity"/>
    <property type="evidence" value="ECO:0007669"/>
    <property type="project" value="UniProtKB-ARBA"/>
</dbReference>
<keyword evidence="4" id="KW-0119">Carbohydrate metabolism</keyword>
<dbReference type="GO" id="GO:0000272">
    <property type="term" value="P:polysaccharide catabolic process"/>
    <property type="evidence" value="ECO:0007669"/>
    <property type="project" value="UniProtKB-KW"/>
</dbReference>
<evidence type="ECO:0000256" key="1">
    <source>
        <dbReference type="ARBA" id="ARBA00007495"/>
    </source>
</evidence>
<dbReference type="InterPro" id="IPR017853">
    <property type="entry name" value="GH"/>
</dbReference>
<comment type="caution">
    <text evidence="7">The sequence shown here is derived from an EMBL/GenBank/DDBJ whole genome shotgun (WGS) entry which is preliminary data.</text>
</comment>
<evidence type="ECO:0000256" key="5">
    <source>
        <dbReference type="ARBA" id="ARBA00023326"/>
    </source>
</evidence>
<dbReference type="InterPro" id="IPR044846">
    <property type="entry name" value="GH10"/>
</dbReference>
<feature type="domain" description="GH10" evidence="6">
    <location>
        <begin position="220"/>
        <end position="514"/>
    </location>
</feature>
<evidence type="ECO:0000256" key="3">
    <source>
        <dbReference type="ARBA" id="ARBA00022801"/>
    </source>
</evidence>
<keyword evidence="3" id="KW-0378">Hydrolase</keyword>
<gene>
    <name evidence="7" type="ORF">EJD97_002391</name>
</gene>
<reference evidence="7" key="1">
    <citation type="submission" date="2019-05" db="EMBL/GenBank/DDBJ databases">
        <title>The de novo reference genome and transcriptome assemblies of the wild tomato species Solanum chilense.</title>
        <authorList>
            <person name="Stam R."/>
            <person name="Nosenko T."/>
            <person name="Hoerger A.C."/>
            <person name="Stephan W."/>
            <person name="Seidel M.A."/>
            <person name="Kuhn J.M.M."/>
            <person name="Haberer G."/>
            <person name="Tellier A."/>
        </authorList>
    </citation>
    <scope>NUCLEOTIDE SEQUENCE</scope>
    <source>
        <tissue evidence="7">Mature leaves</tissue>
    </source>
</reference>
<evidence type="ECO:0000313" key="7">
    <source>
        <dbReference type="EMBL" id="TMW83246.1"/>
    </source>
</evidence>
<keyword evidence="5" id="KW-0624">Polysaccharide degradation</keyword>
<dbReference type="Gene3D" id="3.20.20.80">
    <property type="entry name" value="Glycosidases"/>
    <property type="match status" value="1"/>
</dbReference>
<dbReference type="EMBL" id="RXGB01012756">
    <property type="protein sequence ID" value="TMW83246.1"/>
    <property type="molecule type" value="Genomic_DNA"/>
</dbReference>
<organism evidence="7">
    <name type="scientific">Solanum chilense</name>
    <name type="common">Tomato</name>
    <name type="synonym">Lycopersicon chilense</name>
    <dbReference type="NCBI Taxonomy" id="4083"/>
    <lineage>
        <taxon>Eukaryota</taxon>
        <taxon>Viridiplantae</taxon>
        <taxon>Streptophyta</taxon>
        <taxon>Embryophyta</taxon>
        <taxon>Tracheophyta</taxon>
        <taxon>Spermatophyta</taxon>
        <taxon>Magnoliopsida</taxon>
        <taxon>eudicotyledons</taxon>
        <taxon>Gunneridae</taxon>
        <taxon>Pentapetalae</taxon>
        <taxon>asterids</taxon>
        <taxon>lamiids</taxon>
        <taxon>Solanales</taxon>
        <taxon>Solanaceae</taxon>
        <taxon>Solanoideae</taxon>
        <taxon>Solaneae</taxon>
        <taxon>Solanum</taxon>
        <taxon>Solanum subgen. Lycopersicon</taxon>
    </lineage>
</organism>
<evidence type="ECO:0000256" key="2">
    <source>
        <dbReference type="ARBA" id="ARBA00022737"/>
    </source>
</evidence>
<dbReference type="SMART" id="SM00633">
    <property type="entry name" value="Glyco_10"/>
    <property type="match status" value="1"/>
</dbReference>
<evidence type="ECO:0000259" key="6">
    <source>
        <dbReference type="PROSITE" id="PS51760"/>
    </source>
</evidence>
<accession>A0A6N2ALJ4</accession>
<dbReference type="Gene3D" id="2.60.120.260">
    <property type="entry name" value="Galactose-binding domain-like"/>
    <property type="match status" value="1"/>
</dbReference>
<dbReference type="SUPFAM" id="SSF51445">
    <property type="entry name" value="(Trans)glycosidases"/>
    <property type="match status" value="1"/>
</dbReference>
<dbReference type="PANTHER" id="PTHR31490:SF50">
    <property type="entry name" value="ENDO-1,4-BETA-XYLANASE C-RELATED"/>
    <property type="match status" value="1"/>
</dbReference>
<dbReference type="Pfam" id="PF02018">
    <property type="entry name" value="CBM_4_9"/>
    <property type="match status" value="1"/>
</dbReference>
<dbReference type="InterPro" id="IPR008979">
    <property type="entry name" value="Galactose-bd-like_sf"/>
</dbReference>
<dbReference type="PROSITE" id="PS51760">
    <property type="entry name" value="GH10_2"/>
    <property type="match status" value="1"/>
</dbReference>
<dbReference type="SUPFAM" id="SSF49785">
    <property type="entry name" value="Galactose-binding domain-like"/>
    <property type="match status" value="1"/>
</dbReference>
<dbReference type="PANTHER" id="PTHR31490">
    <property type="entry name" value="GLYCOSYL HYDROLASE"/>
    <property type="match status" value="1"/>
</dbReference>
<proteinExistence type="inferred from homology"/>
<evidence type="ECO:0000256" key="4">
    <source>
        <dbReference type="ARBA" id="ARBA00023277"/>
    </source>
</evidence>
<dbReference type="AlphaFoldDB" id="A0A6N2ALJ4"/>
<dbReference type="Pfam" id="PF00331">
    <property type="entry name" value="Glyco_hydro_10"/>
    <property type="match status" value="1"/>
</dbReference>